<name>A0A1T5C260_9FIRM</name>
<proteinExistence type="predicted"/>
<dbReference type="Proteomes" id="UP000243406">
    <property type="component" value="Unassembled WGS sequence"/>
</dbReference>
<dbReference type="AlphaFoldDB" id="A0A1T5C260"/>
<dbReference type="Pfam" id="PF05164">
    <property type="entry name" value="ZapA"/>
    <property type="match status" value="1"/>
</dbReference>
<comment type="function">
    <text evidence="7">Activator of cell division through the inhibition of FtsZ GTPase activity, therefore promoting FtsZ assembly into bundles of protofilaments necessary for the formation of the division Z ring. It is recruited early at mid-cell but it is not essential for cell division.</text>
</comment>
<dbReference type="PANTHER" id="PTHR34981">
    <property type="entry name" value="CELL DIVISION PROTEIN ZAPA"/>
    <property type="match status" value="1"/>
</dbReference>
<dbReference type="InterPro" id="IPR053712">
    <property type="entry name" value="Bac_CellDiv_Activator"/>
</dbReference>
<evidence type="ECO:0000256" key="8">
    <source>
        <dbReference type="ARBA" id="ARBA00026068"/>
    </source>
</evidence>
<keyword evidence="6" id="KW-0131">Cell cycle</keyword>
<dbReference type="Gene3D" id="6.10.250.790">
    <property type="match status" value="1"/>
</dbReference>
<keyword evidence="12" id="KW-1185">Reference proteome</keyword>
<sequence length="167" mass="19384">MNKVTVKIANHEYTIVGEEKREYLLQLAAHVDEQIEATAKANPKLSQVMTAVLTSINIADEYYSEVRKNLEFKKTLSEPIKELEDCQNQIKSLERVIALKDDELGKKDIKIEEWKVLATEKDNEIASLKSNIIETEHRLIEAEEIVNDFQNRLYELQLKIVDLEEKK</sequence>
<evidence type="ECO:0000256" key="2">
    <source>
        <dbReference type="ARBA" id="ARBA00015195"/>
    </source>
</evidence>
<evidence type="ECO:0000256" key="4">
    <source>
        <dbReference type="ARBA" id="ARBA00022618"/>
    </source>
</evidence>
<dbReference type="PANTHER" id="PTHR34981:SF1">
    <property type="entry name" value="CELL DIVISION PROTEIN ZAPA"/>
    <property type="match status" value="1"/>
</dbReference>
<keyword evidence="5" id="KW-0717">Septation</keyword>
<gene>
    <name evidence="11" type="ORF">SAMN02745120_1957</name>
</gene>
<evidence type="ECO:0000256" key="10">
    <source>
        <dbReference type="SAM" id="Coils"/>
    </source>
</evidence>
<organism evidence="11 12">
    <name type="scientific">Acetoanaerobium noterae</name>
    <dbReference type="NCBI Taxonomy" id="745369"/>
    <lineage>
        <taxon>Bacteria</taxon>
        <taxon>Bacillati</taxon>
        <taxon>Bacillota</taxon>
        <taxon>Clostridia</taxon>
        <taxon>Peptostreptococcales</taxon>
        <taxon>Filifactoraceae</taxon>
        <taxon>Acetoanaerobium</taxon>
    </lineage>
</organism>
<keyword evidence="4 11" id="KW-0132">Cell division</keyword>
<keyword evidence="3" id="KW-0963">Cytoplasm</keyword>
<dbReference type="RefSeq" id="WP_013361357.1">
    <property type="nucleotide sequence ID" value="NZ_CP154629.1"/>
</dbReference>
<dbReference type="GO" id="GO:0005829">
    <property type="term" value="C:cytosol"/>
    <property type="evidence" value="ECO:0007669"/>
    <property type="project" value="TreeGrafter"/>
</dbReference>
<evidence type="ECO:0000313" key="11">
    <source>
        <dbReference type="EMBL" id="SKB53495.1"/>
    </source>
</evidence>
<evidence type="ECO:0000256" key="9">
    <source>
        <dbReference type="ARBA" id="ARBA00033158"/>
    </source>
</evidence>
<accession>A0A1T5C260</accession>
<evidence type="ECO:0000256" key="6">
    <source>
        <dbReference type="ARBA" id="ARBA00023306"/>
    </source>
</evidence>
<evidence type="ECO:0000256" key="3">
    <source>
        <dbReference type="ARBA" id="ARBA00022490"/>
    </source>
</evidence>
<reference evidence="12" key="1">
    <citation type="submission" date="2017-02" db="EMBL/GenBank/DDBJ databases">
        <authorList>
            <person name="Varghese N."/>
            <person name="Submissions S."/>
        </authorList>
    </citation>
    <scope>NUCLEOTIDE SEQUENCE [LARGE SCALE GENOMIC DNA]</scope>
    <source>
        <strain evidence="12">ATCC 35199</strain>
    </source>
</reference>
<dbReference type="EMBL" id="FUYN01000004">
    <property type="protein sequence ID" value="SKB53495.1"/>
    <property type="molecule type" value="Genomic_DNA"/>
</dbReference>
<evidence type="ECO:0000313" key="12">
    <source>
        <dbReference type="Proteomes" id="UP000243406"/>
    </source>
</evidence>
<protein>
    <recommendedName>
        <fullName evidence="2">Cell division protein ZapA</fullName>
    </recommendedName>
    <alternativeName>
        <fullName evidence="9">Z ring-associated protein ZapA</fullName>
    </alternativeName>
</protein>
<feature type="coiled-coil region" evidence="10">
    <location>
        <begin position="83"/>
        <end position="166"/>
    </location>
</feature>
<dbReference type="GO" id="GO:0000917">
    <property type="term" value="P:division septum assembly"/>
    <property type="evidence" value="ECO:0007669"/>
    <property type="project" value="UniProtKB-KW"/>
</dbReference>
<evidence type="ECO:0000256" key="5">
    <source>
        <dbReference type="ARBA" id="ARBA00023210"/>
    </source>
</evidence>
<comment type="subcellular location">
    <subcellularLocation>
        <location evidence="1">Cytoplasm</location>
    </subcellularLocation>
</comment>
<evidence type="ECO:0000256" key="1">
    <source>
        <dbReference type="ARBA" id="ARBA00004496"/>
    </source>
</evidence>
<evidence type="ECO:0000256" key="7">
    <source>
        <dbReference type="ARBA" id="ARBA00024910"/>
    </source>
</evidence>
<dbReference type="GO" id="GO:0043093">
    <property type="term" value="P:FtsZ-dependent cytokinesis"/>
    <property type="evidence" value="ECO:0007669"/>
    <property type="project" value="TreeGrafter"/>
</dbReference>
<dbReference type="GO" id="GO:0032153">
    <property type="term" value="C:cell division site"/>
    <property type="evidence" value="ECO:0007669"/>
    <property type="project" value="TreeGrafter"/>
</dbReference>
<keyword evidence="10" id="KW-0175">Coiled coil</keyword>
<dbReference type="SUPFAM" id="SSF102829">
    <property type="entry name" value="Cell division protein ZapA-like"/>
    <property type="match status" value="1"/>
</dbReference>
<dbReference type="OrthoDB" id="1711036at2"/>
<dbReference type="InterPro" id="IPR007838">
    <property type="entry name" value="Cell_div_ZapA-like"/>
</dbReference>
<dbReference type="InterPro" id="IPR036192">
    <property type="entry name" value="Cell_div_ZapA-like_sf"/>
</dbReference>
<comment type="subunit">
    <text evidence="8">Homodimer. Interacts with FtsZ.</text>
</comment>
<dbReference type="GO" id="GO:0030428">
    <property type="term" value="C:cell septum"/>
    <property type="evidence" value="ECO:0007669"/>
    <property type="project" value="TreeGrafter"/>
</dbReference>
<dbReference type="GO" id="GO:0000921">
    <property type="term" value="P:septin ring assembly"/>
    <property type="evidence" value="ECO:0007669"/>
    <property type="project" value="TreeGrafter"/>
</dbReference>